<dbReference type="Proteomes" id="UP000186601">
    <property type="component" value="Unassembled WGS sequence"/>
</dbReference>
<evidence type="ECO:0000256" key="4">
    <source>
        <dbReference type="ARBA" id="ARBA00011790"/>
    </source>
</evidence>
<evidence type="ECO:0000256" key="6">
    <source>
        <dbReference type="ARBA" id="ARBA00022448"/>
    </source>
</evidence>
<dbReference type="GO" id="GO:0005743">
    <property type="term" value="C:mitochondrial inner membrane"/>
    <property type="evidence" value="ECO:0007669"/>
    <property type="project" value="UniProtKB-SubCell"/>
</dbReference>
<accession>A0A2R6PNQ1</accession>
<name>A0A2R6PNQ1_9APHY</name>
<evidence type="ECO:0000256" key="11">
    <source>
        <dbReference type="ARBA" id="ARBA00022990"/>
    </source>
</evidence>
<evidence type="ECO:0000256" key="1">
    <source>
        <dbReference type="ARBA" id="ARBA00002920"/>
    </source>
</evidence>
<evidence type="ECO:0000256" key="5">
    <source>
        <dbReference type="ARBA" id="ARBA00018684"/>
    </source>
</evidence>
<dbReference type="GO" id="GO:0006120">
    <property type="term" value="P:mitochondrial electron transport, NADH to ubiquinone"/>
    <property type="evidence" value="ECO:0007669"/>
    <property type="project" value="InterPro"/>
</dbReference>
<evidence type="ECO:0000256" key="10">
    <source>
        <dbReference type="ARBA" id="ARBA00022982"/>
    </source>
</evidence>
<comment type="function">
    <text evidence="1">Accessory subunit of the mitochondrial membrane respiratory chain NADH dehydrogenase (Complex I), that is believed to be not involved in catalysis. Complex I functions in the transfer of electrons from NADH to the respiratory chain. The immediate electron acceptor for the enzyme is believed to be ubiquinone.</text>
</comment>
<comment type="subcellular location">
    <subcellularLocation>
        <location evidence="2">Mitochondrion inner membrane</location>
        <topology evidence="2">Peripheral membrane protein</topology>
        <orientation evidence="2">Matrix side</orientation>
    </subcellularLocation>
</comment>
<evidence type="ECO:0000256" key="2">
    <source>
        <dbReference type="ARBA" id="ARBA00004443"/>
    </source>
</evidence>
<reference evidence="17 18" key="1">
    <citation type="submission" date="2018-02" db="EMBL/GenBank/DDBJ databases">
        <title>Genome sequence of the basidiomycete white-rot fungus Phlebia centrifuga.</title>
        <authorList>
            <person name="Granchi Z."/>
            <person name="Peng M."/>
            <person name="de Vries R.P."/>
            <person name="Hilden K."/>
            <person name="Makela M.R."/>
            <person name="Grigoriev I."/>
            <person name="Riley R."/>
        </authorList>
    </citation>
    <scope>NUCLEOTIDE SEQUENCE [LARGE SCALE GENOMIC DNA]</scope>
    <source>
        <strain evidence="17 18">FBCC195</strain>
    </source>
</reference>
<evidence type="ECO:0000256" key="12">
    <source>
        <dbReference type="ARBA" id="ARBA00023128"/>
    </source>
</evidence>
<dbReference type="InterPro" id="IPR008011">
    <property type="entry name" value="Complex1_LYR_dom"/>
</dbReference>
<dbReference type="PANTHER" id="PTHR12868">
    <property type="entry name" value="NADH-UBIQUINONE OXIDOREDUCTASE B22 SUBUNIT"/>
    <property type="match status" value="1"/>
</dbReference>
<comment type="subunit">
    <text evidence="4">Mammalian complex I is composed of 45 different subunits.</text>
</comment>
<dbReference type="CDD" id="cd20263">
    <property type="entry name" value="Complex1_LYR_NDUFB9_LYRM3"/>
    <property type="match status" value="1"/>
</dbReference>
<evidence type="ECO:0000256" key="8">
    <source>
        <dbReference type="ARBA" id="ARBA00022660"/>
    </source>
</evidence>
<feature type="domain" description="Complex 1 LYR protein" evidence="16">
    <location>
        <begin position="15"/>
        <end position="71"/>
    </location>
</feature>
<evidence type="ECO:0000256" key="7">
    <source>
        <dbReference type="ARBA" id="ARBA00022553"/>
    </source>
</evidence>
<keyword evidence="13" id="KW-0472">Membrane</keyword>
<organism evidence="17 18">
    <name type="scientific">Hermanssonia centrifuga</name>
    <dbReference type="NCBI Taxonomy" id="98765"/>
    <lineage>
        <taxon>Eukaryota</taxon>
        <taxon>Fungi</taxon>
        <taxon>Dikarya</taxon>
        <taxon>Basidiomycota</taxon>
        <taxon>Agaricomycotina</taxon>
        <taxon>Agaricomycetes</taxon>
        <taxon>Polyporales</taxon>
        <taxon>Meruliaceae</taxon>
        <taxon>Hermanssonia</taxon>
    </lineage>
</organism>
<comment type="similarity">
    <text evidence="3">Belongs to the complex I LYR family.</text>
</comment>
<comment type="caution">
    <text evidence="17">The sequence shown here is derived from an EMBL/GenBank/DDBJ whole genome shotgun (WGS) entry which is preliminary data.</text>
</comment>
<dbReference type="PANTHER" id="PTHR12868:SF0">
    <property type="entry name" value="NADH DEHYDROGENASE [UBIQUINONE] 1 BETA SUBCOMPLEX SUBUNIT 9"/>
    <property type="match status" value="1"/>
</dbReference>
<evidence type="ECO:0000256" key="3">
    <source>
        <dbReference type="ARBA" id="ARBA00009508"/>
    </source>
</evidence>
<keyword evidence="12" id="KW-0496">Mitochondrion</keyword>
<evidence type="ECO:0000256" key="13">
    <source>
        <dbReference type="ARBA" id="ARBA00023136"/>
    </source>
</evidence>
<evidence type="ECO:0000313" key="17">
    <source>
        <dbReference type="EMBL" id="PSR93764.1"/>
    </source>
</evidence>
<evidence type="ECO:0000313" key="18">
    <source>
        <dbReference type="Proteomes" id="UP000186601"/>
    </source>
</evidence>
<keyword evidence="10" id="KW-0249">Electron transport</keyword>
<evidence type="ECO:0000256" key="14">
    <source>
        <dbReference type="ARBA" id="ARBA00030192"/>
    </source>
</evidence>
<keyword evidence="7" id="KW-0597">Phosphoprotein</keyword>
<dbReference type="InterPro" id="IPR045292">
    <property type="entry name" value="Complex1_LYR_NDUFB9_LYRM3"/>
</dbReference>
<keyword evidence="8" id="KW-0679">Respiratory chain</keyword>
<evidence type="ECO:0000256" key="9">
    <source>
        <dbReference type="ARBA" id="ARBA00022792"/>
    </source>
</evidence>
<dbReference type="Pfam" id="PF05347">
    <property type="entry name" value="Complex1_LYR"/>
    <property type="match status" value="1"/>
</dbReference>
<keyword evidence="6" id="KW-0813">Transport</keyword>
<gene>
    <name evidence="17" type="ORF">PHLCEN_2v4659</name>
</gene>
<sequence>MSLPSPFTTAHRSYVKSLYRRYLTNELNWTIRRDLWRGKALAIRAEFERNRDVRDPRALAAILEKAEADLAERIHPDPYRPASAPDGTKCVILNSFQPRLGPFFDFEAYNASH</sequence>
<dbReference type="AlphaFoldDB" id="A0A2R6PNQ1"/>
<dbReference type="STRING" id="98765.A0A2R6PNQ1"/>
<keyword evidence="9" id="KW-0999">Mitochondrion inner membrane</keyword>
<dbReference type="InterPro" id="IPR033034">
    <property type="entry name" value="NDUFB9"/>
</dbReference>
<keyword evidence="11" id="KW-0007">Acetylation</keyword>
<keyword evidence="18" id="KW-1185">Reference proteome</keyword>
<evidence type="ECO:0000256" key="15">
    <source>
        <dbReference type="ARBA" id="ARBA00032528"/>
    </source>
</evidence>
<evidence type="ECO:0000259" key="16">
    <source>
        <dbReference type="Pfam" id="PF05347"/>
    </source>
</evidence>
<dbReference type="EMBL" id="MLYV02000468">
    <property type="protein sequence ID" value="PSR93764.1"/>
    <property type="molecule type" value="Genomic_DNA"/>
</dbReference>
<proteinExistence type="inferred from homology"/>
<protein>
    <recommendedName>
        <fullName evidence="5">NADH dehydrogenase [ubiquinone] 1 beta subcomplex subunit 9</fullName>
    </recommendedName>
    <alternativeName>
        <fullName evidence="14">Complex I-B22</fullName>
    </alternativeName>
    <alternativeName>
        <fullName evidence="15">NADH-ubiquinone oxidoreductase B22 subunit</fullName>
    </alternativeName>
</protein>
<dbReference type="OrthoDB" id="13598at2759"/>